<dbReference type="Proteomes" id="UP001164020">
    <property type="component" value="Chromosome"/>
</dbReference>
<evidence type="ECO:0008006" key="4">
    <source>
        <dbReference type="Google" id="ProtNLM"/>
    </source>
</evidence>
<feature type="chain" id="PRO_5045936805" description="PepSY domain-containing protein" evidence="1">
    <location>
        <begin position="23"/>
        <end position="91"/>
    </location>
</feature>
<evidence type="ECO:0000256" key="1">
    <source>
        <dbReference type="SAM" id="SignalP"/>
    </source>
</evidence>
<gene>
    <name evidence="2" type="ORF">OH818_03315</name>
</gene>
<keyword evidence="3" id="KW-1185">Reference proteome</keyword>
<reference evidence="2" key="1">
    <citation type="submission" date="2022-12" db="EMBL/GenBank/DDBJ databases">
        <title>Jiella pelagia sp. nov., isolated from phosphonate enriched culture of Northwest Pacific surface seawater.</title>
        <authorList>
            <person name="Shin D.Y."/>
            <person name="Hwang C.Y."/>
        </authorList>
    </citation>
    <scope>NUCLEOTIDE SEQUENCE</scope>
    <source>
        <strain evidence="2">HL-NP1</strain>
    </source>
</reference>
<feature type="signal peptide" evidence="1">
    <location>
        <begin position="1"/>
        <end position="22"/>
    </location>
</feature>
<proteinExistence type="predicted"/>
<keyword evidence="1" id="KW-0732">Signal</keyword>
<evidence type="ECO:0000313" key="3">
    <source>
        <dbReference type="Proteomes" id="UP001164020"/>
    </source>
</evidence>
<accession>A0ABY7C0G7</accession>
<dbReference type="RefSeq" id="WP_268881779.1">
    <property type="nucleotide sequence ID" value="NZ_CP114029.1"/>
</dbReference>
<organism evidence="2 3">
    <name type="scientific">Jiella pelagia</name>
    <dbReference type="NCBI Taxonomy" id="2986949"/>
    <lineage>
        <taxon>Bacteria</taxon>
        <taxon>Pseudomonadati</taxon>
        <taxon>Pseudomonadota</taxon>
        <taxon>Alphaproteobacteria</taxon>
        <taxon>Hyphomicrobiales</taxon>
        <taxon>Aurantimonadaceae</taxon>
        <taxon>Jiella</taxon>
    </lineage>
</organism>
<dbReference type="EMBL" id="CP114029">
    <property type="protein sequence ID" value="WAP69339.1"/>
    <property type="molecule type" value="Genomic_DNA"/>
</dbReference>
<name>A0ABY7C0G7_9HYPH</name>
<evidence type="ECO:0000313" key="2">
    <source>
        <dbReference type="EMBL" id="WAP69339.1"/>
    </source>
</evidence>
<sequence length="91" mass="9766">MTTFARLALASAFVLSIGAAQAQDSETIEEMASPEEVSKVAETLSKIGCTAPAVEKESDSLYEIDDATCEIGQYDIKLNGDFKIIVMSIDE</sequence>
<protein>
    <recommendedName>
        <fullName evidence="4">PepSY domain-containing protein</fullName>
    </recommendedName>
</protein>